<evidence type="ECO:0000313" key="4">
    <source>
        <dbReference type="Proteomes" id="UP000011690"/>
    </source>
</evidence>
<keyword evidence="3" id="KW-0436">Ligase</keyword>
<dbReference type="PANTHER" id="PTHR35561">
    <property type="entry name" value="RNA 2',3'-CYCLIC PHOSPHODIESTERASE"/>
    <property type="match status" value="1"/>
</dbReference>
<dbReference type="AlphaFoldDB" id="L9WH75"/>
<dbReference type="GO" id="GO:0016874">
    <property type="term" value="F:ligase activity"/>
    <property type="evidence" value="ECO:0007669"/>
    <property type="project" value="UniProtKB-KW"/>
</dbReference>
<proteinExistence type="inferred from homology"/>
<dbReference type="PANTHER" id="PTHR35561:SF1">
    <property type="entry name" value="RNA 2',3'-CYCLIC PHOSPHODIESTERASE"/>
    <property type="match status" value="1"/>
</dbReference>
<dbReference type="InterPro" id="IPR004175">
    <property type="entry name" value="RNA_CPDase"/>
</dbReference>
<dbReference type="SUPFAM" id="SSF55144">
    <property type="entry name" value="LigT-like"/>
    <property type="match status" value="1"/>
</dbReference>
<organism evidence="3 4">
    <name type="scientific">Natronorubrum bangense JCM 10635</name>
    <dbReference type="NCBI Taxonomy" id="1227500"/>
    <lineage>
        <taxon>Archaea</taxon>
        <taxon>Methanobacteriati</taxon>
        <taxon>Methanobacteriota</taxon>
        <taxon>Stenosarchaea group</taxon>
        <taxon>Halobacteria</taxon>
        <taxon>Halobacteriales</taxon>
        <taxon>Natrialbaceae</taxon>
        <taxon>Natronorubrum</taxon>
    </lineage>
</organism>
<dbReference type="NCBIfam" id="TIGR02258">
    <property type="entry name" value="2_5_ligase"/>
    <property type="match status" value="1"/>
</dbReference>
<comment type="function">
    <text evidence="2">Hydrolyzes RNA 2',3'-cyclic phosphodiester to an RNA 2'-phosphomonoester.</text>
</comment>
<evidence type="ECO:0000313" key="3">
    <source>
        <dbReference type="EMBL" id="ELY48804.1"/>
    </source>
</evidence>
<reference evidence="3 4" key="1">
    <citation type="journal article" date="2014" name="PLoS Genet.">
        <title>Phylogenetically driven sequencing of extremely halophilic archaea reveals strategies for static and dynamic osmo-response.</title>
        <authorList>
            <person name="Becker E.A."/>
            <person name="Seitzer P.M."/>
            <person name="Tritt A."/>
            <person name="Larsen D."/>
            <person name="Krusor M."/>
            <person name="Yao A.I."/>
            <person name="Wu D."/>
            <person name="Madern D."/>
            <person name="Eisen J.A."/>
            <person name="Darling A.E."/>
            <person name="Facciotti M.T."/>
        </authorList>
    </citation>
    <scope>NUCLEOTIDE SEQUENCE [LARGE SCALE GENOMIC DNA]</scope>
    <source>
        <strain evidence="3 4">JCM 10635</strain>
    </source>
</reference>
<dbReference type="PATRIC" id="fig|1227500.6.peg.1981"/>
<feature type="short sequence motif" description="HXTX 1" evidence="2">
    <location>
        <begin position="58"/>
        <end position="61"/>
    </location>
</feature>
<comment type="catalytic activity">
    <reaction evidence="2">
        <text>a 3'-end 2',3'-cyclophospho-ribonucleotide-RNA + H2O = a 3'-end 2'-phospho-ribonucleotide-RNA + H(+)</text>
        <dbReference type="Rhea" id="RHEA:11828"/>
        <dbReference type="Rhea" id="RHEA-COMP:10464"/>
        <dbReference type="Rhea" id="RHEA-COMP:17353"/>
        <dbReference type="ChEBI" id="CHEBI:15377"/>
        <dbReference type="ChEBI" id="CHEBI:15378"/>
        <dbReference type="ChEBI" id="CHEBI:83064"/>
        <dbReference type="ChEBI" id="CHEBI:173113"/>
        <dbReference type="EC" id="3.1.4.58"/>
    </reaction>
</comment>
<dbReference type="EC" id="3.1.4.58" evidence="2"/>
<dbReference type="STRING" id="1227500.C494_09845"/>
<feature type="active site" description="Proton acceptor" evidence="2">
    <location>
        <position position="147"/>
    </location>
</feature>
<evidence type="ECO:0000256" key="1">
    <source>
        <dbReference type="ARBA" id="ARBA00022801"/>
    </source>
</evidence>
<keyword evidence="1 2" id="KW-0378">Hydrolase</keyword>
<comment type="similarity">
    <text evidence="2">Belongs to the 2H phosphoesterase superfamily. ThpR family.</text>
</comment>
<gene>
    <name evidence="3" type="ORF">C494_09845</name>
</gene>
<dbReference type="GO" id="GO:0004113">
    <property type="term" value="F:2',3'-cyclic-nucleotide 3'-phosphodiesterase activity"/>
    <property type="evidence" value="ECO:0007669"/>
    <property type="project" value="InterPro"/>
</dbReference>
<dbReference type="Proteomes" id="UP000011690">
    <property type="component" value="Unassembled WGS sequence"/>
</dbReference>
<feature type="short sequence motif" description="HXTX 2" evidence="2">
    <location>
        <begin position="147"/>
        <end position="150"/>
    </location>
</feature>
<dbReference type="GO" id="GO:0008664">
    <property type="term" value="F:RNA 2',3'-cyclic 3'-phosphodiesterase activity"/>
    <property type="evidence" value="ECO:0007669"/>
    <property type="project" value="UniProtKB-EC"/>
</dbReference>
<dbReference type="EMBL" id="AOHY01000029">
    <property type="protein sequence ID" value="ELY48804.1"/>
    <property type="molecule type" value="Genomic_DNA"/>
</dbReference>
<dbReference type="HAMAP" id="MF_01940">
    <property type="entry name" value="RNA_CPDase"/>
    <property type="match status" value="1"/>
</dbReference>
<dbReference type="Pfam" id="PF13563">
    <property type="entry name" value="2_5_RNA_ligase2"/>
    <property type="match status" value="1"/>
</dbReference>
<comment type="caution">
    <text evidence="3">The sequence shown here is derived from an EMBL/GenBank/DDBJ whole genome shotgun (WGS) entry which is preliminary data.</text>
</comment>
<sequence>MAVVAPTVTIEYTASDGSSMRLFVSVDLPDDLTEAVADLQAEFEDASGLNFTDPEQTHVTLKFLGDVDADQLPALERELEAAVADADVDPFTVRYGGLGVFPDLEYISVVWVGTETGGEELTRLHDAIESRMTALGFDPESHEFTPHVTLARMQHAGGKELVQDLVRERDPTIGKARVDAIQLTESTLTDEGPVYSTVDSFPLE</sequence>
<protein>
    <recommendedName>
        <fullName evidence="2">RNA 2',3'-cyclic phosphodiesterase</fullName>
        <shortName evidence="2">RNA 2',3'-CPDase</shortName>
        <ecNumber evidence="2">3.1.4.58</ecNumber>
    </recommendedName>
</protein>
<feature type="active site" description="Proton donor" evidence="2">
    <location>
        <position position="58"/>
    </location>
</feature>
<dbReference type="InterPro" id="IPR009097">
    <property type="entry name" value="Cyclic_Pdiesterase"/>
</dbReference>
<dbReference type="eggNOG" id="arCOG01736">
    <property type="taxonomic scope" value="Archaea"/>
</dbReference>
<accession>L9WH75</accession>
<keyword evidence="4" id="KW-1185">Reference proteome</keyword>
<evidence type="ECO:0000256" key="2">
    <source>
        <dbReference type="HAMAP-Rule" id="MF_01940"/>
    </source>
</evidence>
<dbReference type="Gene3D" id="3.90.1140.10">
    <property type="entry name" value="Cyclic phosphodiesterase"/>
    <property type="match status" value="1"/>
</dbReference>
<name>L9WH75_9EURY</name>